<feature type="transmembrane region" description="Helical" evidence="1">
    <location>
        <begin position="46"/>
        <end position="70"/>
    </location>
</feature>
<feature type="domain" description="Sphingolipid delta4-desaturase N-terminal" evidence="2">
    <location>
        <begin position="5"/>
        <end position="43"/>
    </location>
</feature>
<keyword evidence="1" id="KW-1133">Transmembrane helix</keyword>
<sequence>MGQIVTKTDFSWSYDEEPHATRRREMLVKYPEIKHLFGQDPAFKTVVVSMVIAQIAFAWLLRVYIIYIYIYIYRNRLFGFVANLPMCIPMSISFKKYHLEHHRNLGKLQFVFVFFRFFFAIVNVLMFILQYRFTDFLQSNRCIW</sequence>
<dbReference type="GO" id="GO:0016020">
    <property type="term" value="C:membrane"/>
    <property type="evidence" value="ECO:0007669"/>
    <property type="project" value="GOC"/>
</dbReference>
<keyword evidence="3" id="KW-1185">Reference proteome</keyword>
<evidence type="ECO:0000313" key="3">
    <source>
        <dbReference type="Proteomes" id="UP000095283"/>
    </source>
</evidence>
<dbReference type="InterPro" id="IPR013866">
    <property type="entry name" value="Sphingolipid_d4-desaturase_N"/>
</dbReference>
<evidence type="ECO:0000259" key="2">
    <source>
        <dbReference type="SMART" id="SM01269"/>
    </source>
</evidence>
<dbReference type="WBParaSite" id="Hba_00114">
    <property type="protein sequence ID" value="Hba_00114"/>
    <property type="gene ID" value="Hba_00114"/>
</dbReference>
<dbReference type="PANTHER" id="PTHR12879:SF8">
    <property type="entry name" value="SPHINGOLIPID DELTA(4)-DESATURASE DES1"/>
    <property type="match status" value="1"/>
</dbReference>
<organism evidence="3 4">
    <name type="scientific">Heterorhabditis bacteriophora</name>
    <name type="common">Entomopathogenic nematode worm</name>
    <dbReference type="NCBI Taxonomy" id="37862"/>
    <lineage>
        <taxon>Eukaryota</taxon>
        <taxon>Metazoa</taxon>
        <taxon>Ecdysozoa</taxon>
        <taxon>Nematoda</taxon>
        <taxon>Chromadorea</taxon>
        <taxon>Rhabditida</taxon>
        <taxon>Rhabditina</taxon>
        <taxon>Rhabditomorpha</taxon>
        <taxon>Strongyloidea</taxon>
        <taxon>Heterorhabditidae</taxon>
        <taxon>Heterorhabditis</taxon>
    </lineage>
</organism>
<keyword evidence="1" id="KW-0812">Transmembrane</keyword>
<feature type="transmembrane region" description="Helical" evidence="1">
    <location>
        <begin position="77"/>
        <end position="94"/>
    </location>
</feature>
<reference evidence="4" key="1">
    <citation type="submission" date="2016-11" db="UniProtKB">
        <authorList>
            <consortium name="WormBaseParasite"/>
        </authorList>
    </citation>
    <scope>IDENTIFICATION</scope>
</reference>
<protein>
    <submittedName>
        <fullName evidence="4">Lipid_DES domain-containing protein</fullName>
    </submittedName>
</protein>
<accession>A0A1I7W668</accession>
<dbReference type="SMART" id="SM01269">
    <property type="entry name" value="Lipid_DES"/>
    <property type="match status" value="1"/>
</dbReference>
<evidence type="ECO:0000313" key="4">
    <source>
        <dbReference type="WBParaSite" id="Hba_00114"/>
    </source>
</evidence>
<dbReference type="GO" id="GO:0046513">
    <property type="term" value="P:ceramide biosynthetic process"/>
    <property type="evidence" value="ECO:0007669"/>
    <property type="project" value="TreeGrafter"/>
</dbReference>
<dbReference type="GO" id="GO:0042284">
    <property type="term" value="F:sphingolipid delta-4 desaturase activity"/>
    <property type="evidence" value="ECO:0007669"/>
    <property type="project" value="TreeGrafter"/>
</dbReference>
<proteinExistence type="predicted"/>
<dbReference type="PANTHER" id="PTHR12879">
    <property type="entry name" value="SPHINGOLIPID DELTA 4 DESATURASE/C-4 HYDROXYLASE PROTEIN DES2"/>
    <property type="match status" value="1"/>
</dbReference>
<keyword evidence="1" id="KW-0472">Membrane</keyword>
<name>A0A1I7W668_HETBA</name>
<feature type="transmembrane region" description="Helical" evidence="1">
    <location>
        <begin position="106"/>
        <end position="129"/>
    </location>
</feature>
<evidence type="ECO:0000256" key="1">
    <source>
        <dbReference type="SAM" id="Phobius"/>
    </source>
</evidence>
<dbReference type="AlphaFoldDB" id="A0A1I7W668"/>
<dbReference type="Proteomes" id="UP000095283">
    <property type="component" value="Unplaced"/>
</dbReference>
<dbReference type="Pfam" id="PF08557">
    <property type="entry name" value="Lipid_DES"/>
    <property type="match status" value="1"/>
</dbReference>